<sequence>MSFLTEKTIGLTTLLGGGVVAATSSICKDGSIFKTQPCKRMQQKCYKLFSSVSEGGEMIVCPSTKEGENNPVFWLRWSQKGANK</sequence>
<dbReference type="EMBL" id="CP006935">
    <property type="protein sequence ID" value="AHC40452.1"/>
    <property type="molecule type" value="Genomic_DNA"/>
</dbReference>
<protein>
    <submittedName>
        <fullName evidence="1">Uncharacterized protein</fullName>
    </submittedName>
</protein>
<gene>
    <name evidence="1" type="ORF">OVS_03515</name>
</gene>
<dbReference type="Proteomes" id="UP000018745">
    <property type="component" value="Chromosome"/>
</dbReference>
<proteinExistence type="predicted"/>
<organism evidence="1 2">
    <name type="scientific">Mycoplasma ovis str. Michigan</name>
    <dbReference type="NCBI Taxonomy" id="1415773"/>
    <lineage>
        <taxon>Bacteria</taxon>
        <taxon>Bacillati</taxon>
        <taxon>Mycoplasmatota</taxon>
        <taxon>Mollicutes</taxon>
        <taxon>Mycoplasmataceae</taxon>
        <taxon>Mycoplasma</taxon>
    </lineage>
</organism>
<reference evidence="1 2" key="1">
    <citation type="journal article" date="2014" name="Genome Announc.">
        <title>Complete Genome Sequence of Mycoplasma ovis Strain Michigan, a Hemoplasma of Sheep with Two Distinct 16S rRNA Genes.</title>
        <authorList>
            <person name="Deshuillers P.L."/>
            <person name="Santos A.P."/>
            <person name="do Nascimento N.C."/>
            <person name="Hampel J.A."/>
            <person name="Bergin I.L."/>
            <person name="Dyson M.C."/>
            <person name="Messick J.B."/>
        </authorList>
    </citation>
    <scope>NUCLEOTIDE SEQUENCE [LARGE SCALE GENOMIC DNA]</scope>
    <source>
        <strain evidence="1 2">Michigan</strain>
    </source>
</reference>
<evidence type="ECO:0000313" key="1">
    <source>
        <dbReference type="EMBL" id="AHC40452.1"/>
    </source>
</evidence>
<evidence type="ECO:0000313" key="2">
    <source>
        <dbReference type="Proteomes" id="UP000018745"/>
    </source>
</evidence>
<name>A0ABM5P1V3_9MOLU</name>
<keyword evidence="2" id="KW-1185">Reference proteome</keyword>
<dbReference type="RefSeq" id="WP_024071462.1">
    <property type="nucleotide sequence ID" value="NC_023062.1"/>
</dbReference>
<accession>A0ABM5P1V3</accession>